<feature type="domain" description="Transferrin receptor-like dimerisation" evidence="4">
    <location>
        <begin position="594"/>
        <end position="713"/>
    </location>
</feature>
<feature type="domain" description="Peptidase M28" evidence="5">
    <location>
        <begin position="333"/>
        <end position="468"/>
    </location>
</feature>
<comment type="similarity">
    <text evidence="1">Belongs to the peptidase M28 family. M28B subfamily.</text>
</comment>
<name>A0A8H7R5T3_9FUNG</name>
<dbReference type="Pfam" id="PF04389">
    <property type="entry name" value="Peptidase_M28"/>
    <property type="match status" value="1"/>
</dbReference>
<dbReference type="Gene3D" id="3.40.630.10">
    <property type="entry name" value="Zn peptidases"/>
    <property type="match status" value="1"/>
</dbReference>
<evidence type="ECO:0000259" key="3">
    <source>
        <dbReference type="Pfam" id="PF02225"/>
    </source>
</evidence>
<reference evidence="6" key="1">
    <citation type="submission" date="2020-12" db="EMBL/GenBank/DDBJ databases">
        <title>Metabolic potential, ecology and presence of endohyphal bacteria is reflected in genomic diversity of Mucoromycotina.</title>
        <authorList>
            <person name="Muszewska A."/>
            <person name="Okrasinska A."/>
            <person name="Steczkiewicz K."/>
            <person name="Drgas O."/>
            <person name="Orlowska M."/>
            <person name="Perlinska-Lenart U."/>
            <person name="Aleksandrzak-Piekarczyk T."/>
            <person name="Szatraj K."/>
            <person name="Zielenkiewicz U."/>
            <person name="Pilsyk S."/>
            <person name="Malc E."/>
            <person name="Mieczkowski P."/>
            <person name="Kruszewska J.S."/>
            <person name="Biernat P."/>
            <person name="Pawlowska J."/>
        </authorList>
    </citation>
    <scope>NUCLEOTIDE SEQUENCE</scope>
    <source>
        <strain evidence="6">WA0000017839</strain>
    </source>
</reference>
<proteinExistence type="inferred from homology"/>
<dbReference type="InterPro" id="IPR036757">
    <property type="entry name" value="TFR-like_dimer_dom_sf"/>
</dbReference>
<evidence type="ECO:0000259" key="4">
    <source>
        <dbReference type="Pfam" id="PF04253"/>
    </source>
</evidence>
<dbReference type="InterPro" id="IPR046450">
    <property type="entry name" value="PA_dom_sf"/>
</dbReference>
<dbReference type="Gene3D" id="1.20.930.40">
    <property type="entry name" value="Transferrin receptor-like, dimerisation domain"/>
    <property type="match status" value="1"/>
</dbReference>
<dbReference type="InterPro" id="IPR003137">
    <property type="entry name" value="PA_domain"/>
</dbReference>
<dbReference type="Pfam" id="PF02225">
    <property type="entry name" value="PA"/>
    <property type="match status" value="1"/>
</dbReference>
<dbReference type="FunFam" id="3.40.630.10:FF:000101">
    <property type="entry name" value="N-acetylated alpha-linked acidic dipeptidase like 1"/>
    <property type="match status" value="1"/>
</dbReference>
<evidence type="ECO:0000313" key="7">
    <source>
        <dbReference type="Proteomes" id="UP000603453"/>
    </source>
</evidence>
<accession>A0A8H7R5T3</accession>
<dbReference type="Pfam" id="PF04253">
    <property type="entry name" value="TFR_dimer"/>
    <property type="match status" value="1"/>
</dbReference>
<evidence type="ECO:0000313" key="6">
    <source>
        <dbReference type="EMBL" id="KAG2204949.1"/>
    </source>
</evidence>
<dbReference type="InterPro" id="IPR039373">
    <property type="entry name" value="Peptidase_M28B"/>
</dbReference>
<dbReference type="InterPro" id="IPR007365">
    <property type="entry name" value="TFR-like_dimer_dom"/>
</dbReference>
<organism evidence="6 7">
    <name type="scientific">Mucor saturninus</name>
    <dbReference type="NCBI Taxonomy" id="64648"/>
    <lineage>
        <taxon>Eukaryota</taxon>
        <taxon>Fungi</taxon>
        <taxon>Fungi incertae sedis</taxon>
        <taxon>Mucoromycota</taxon>
        <taxon>Mucoromycotina</taxon>
        <taxon>Mucoromycetes</taxon>
        <taxon>Mucorales</taxon>
        <taxon>Mucorineae</taxon>
        <taxon>Mucoraceae</taxon>
        <taxon>Mucor</taxon>
    </lineage>
</organism>
<dbReference type="OrthoDB" id="5841748at2759"/>
<dbReference type="SUPFAM" id="SSF53187">
    <property type="entry name" value="Zn-dependent exopeptidases"/>
    <property type="match status" value="1"/>
</dbReference>
<feature type="region of interest" description="Disordered" evidence="2">
    <location>
        <begin position="1"/>
        <end position="22"/>
    </location>
</feature>
<dbReference type="PANTHER" id="PTHR10404">
    <property type="entry name" value="N-ACETYLATED-ALPHA-LINKED ACIDIC DIPEPTIDASE"/>
    <property type="match status" value="1"/>
</dbReference>
<dbReference type="EMBL" id="JAEPRD010000040">
    <property type="protein sequence ID" value="KAG2204949.1"/>
    <property type="molecule type" value="Genomic_DNA"/>
</dbReference>
<comment type="caution">
    <text evidence="6">The sequence shown here is derived from an EMBL/GenBank/DDBJ whole genome shotgun (WGS) entry which is preliminary data.</text>
</comment>
<dbReference type="Gene3D" id="3.50.30.30">
    <property type="match status" value="1"/>
</dbReference>
<keyword evidence="7" id="KW-1185">Reference proteome</keyword>
<dbReference type="Proteomes" id="UP000603453">
    <property type="component" value="Unassembled WGS sequence"/>
</dbReference>
<gene>
    <name evidence="6" type="ORF">INT47_002573</name>
</gene>
<protein>
    <submittedName>
        <fullName evidence="6">Uncharacterized protein</fullName>
    </submittedName>
</protein>
<dbReference type="AlphaFoldDB" id="A0A8H7R5T3"/>
<evidence type="ECO:0000256" key="2">
    <source>
        <dbReference type="SAM" id="MobiDB-lite"/>
    </source>
</evidence>
<dbReference type="InterPro" id="IPR007484">
    <property type="entry name" value="Peptidase_M28"/>
</dbReference>
<dbReference type="SUPFAM" id="SSF47672">
    <property type="entry name" value="Transferrin receptor-like dimerisation domain"/>
    <property type="match status" value="1"/>
</dbReference>
<dbReference type="SUPFAM" id="SSF52025">
    <property type="entry name" value="PA domain"/>
    <property type="match status" value="1"/>
</dbReference>
<feature type="domain" description="PA" evidence="3">
    <location>
        <begin position="157"/>
        <end position="221"/>
    </location>
</feature>
<dbReference type="GO" id="GO:0004180">
    <property type="term" value="F:carboxypeptidase activity"/>
    <property type="evidence" value="ECO:0007669"/>
    <property type="project" value="TreeGrafter"/>
</dbReference>
<evidence type="ECO:0000256" key="1">
    <source>
        <dbReference type="ARBA" id="ARBA00005634"/>
    </source>
</evidence>
<sequence length="733" mass="82855">MSKGYLSVPSSDPEKQGWFSNEKTQPVGWIGGLNQWFMTPRQREKSTRKMLRSRTRALPQETVSELFKSIPSSDHIKQYFNTYASAELASSRTDKNLAEWTRDLWKNFGVTDSRIETYWPLLNYPNKTRLAIVQGPFLHEANITTDSFHAYSGHGNVTGPIVYVNYGRLTDFQFLLARGISFQGTIALIRNGVVHSGLKVKMAQDFGCSGVVLYTDPDDTNTTAILPTFVEQASVQYTSYIVGDPLTQGYAATTENDTHRITLDQATGIPKIPSLPISWQDALPLLKTTEGYGIEADITWLGGLCDVNYYSGPSKSLVNLVNFNDYKVRPVWNVIGKIPGNIEPERAIIIGNHRDAWKSGSIDPSSGSAVMMELVRTIGILLERGWKPRRTIIIASWDAQEYGSVGSIEWIEQHQDWLKEQVVTYLNVDHAVSGRHFSAQSSPLLSQLLYEVTQEIIDPHTSQTVYDVWKADRNKTAAEQAFYFESSPQDGLIPTLLTDPLGVDSDHVGFFHHLGISSVSFGFRDENGYPHDRHWMETTGDPTFEYHQALTKIWGLLVFRLSSDIILPMHVQDYSTEIIRHMNLLTARQGCQTFPFISSAINSLASTSLHFEKKHNKWHHKLKVHKHISKKLTKHVTKANERLLQFERALLDPQGIATERPWFKHVVYGPELNTGVAQCFPGLTEAIDNANEEYLRFIEERIGQVLNNAEQALRGKYNGLAEDDDEDEDDCMI</sequence>
<dbReference type="PANTHER" id="PTHR10404:SF46">
    <property type="entry name" value="VACUOLAR PROTEIN SORTING-ASSOCIATED PROTEIN 70"/>
    <property type="match status" value="1"/>
</dbReference>
<dbReference type="CDD" id="cd08022">
    <property type="entry name" value="M28_PSMA_like"/>
    <property type="match status" value="1"/>
</dbReference>
<evidence type="ECO:0000259" key="5">
    <source>
        <dbReference type="Pfam" id="PF04389"/>
    </source>
</evidence>